<comment type="caution">
    <text evidence="1">The sequence shown here is derived from an EMBL/GenBank/DDBJ whole genome shotgun (WGS) entry which is preliminary data.</text>
</comment>
<dbReference type="AlphaFoldDB" id="A0A928ZUZ9"/>
<dbReference type="Proteomes" id="UP000615026">
    <property type="component" value="Unassembled WGS sequence"/>
</dbReference>
<accession>A0A928ZUZ9</accession>
<evidence type="ECO:0000313" key="1">
    <source>
        <dbReference type="EMBL" id="MBE9067946.1"/>
    </source>
</evidence>
<dbReference type="EMBL" id="JADEXP010000129">
    <property type="protein sequence ID" value="MBE9067946.1"/>
    <property type="molecule type" value="Genomic_DNA"/>
</dbReference>
<dbReference type="RefSeq" id="WP_193993901.1">
    <property type="nucleotide sequence ID" value="NZ_JADEXP010000129.1"/>
</dbReference>
<dbReference type="SUPFAM" id="SSF52540">
    <property type="entry name" value="P-loop containing nucleoside triphosphate hydrolases"/>
    <property type="match status" value="1"/>
</dbReference>
<dbReference type="InterPro" id="IPR027417">
    <property type="entry name" value="P-loop_NTPase"/>
</dbReference>
<keyword evidence="2" id="KW-1185">Reference proteome</keyword>
<sequence length="520" mass="59755">MSQPKRPSRQELIRQRQRSSFVGRVEQLEAFKHNLTNLHKEPDGFAYPETFLFNIWGQGGVGKSSLLRQFEDVTKQQKHLVARIDEGVATVPEAMATFAKQLASQGQPLTKFSERYRVYRQKREELETDPDAPQGFSAFVGKTAAKVGLKLGRKIPMGDVALDFVDEDSVIERAGEWATYVTRKLENKDEIQLINEPIEVLTPLFLENLGEITTQQIVLQFDTYERTGEILDAWLLDILKDRYGVLPSNCIWTIAGREQLSANSWSGYEPIQFPLEPFSMEEATQFLQQRGVANAEVIKIILDVSGRLPLLLAILAASSPNQPTQVGEASGTAVERFLRWVNDPVKHQLAIDAALPQSLNWDVVSQLVGDENNVDPLFAWLKGMPFVRERSDGWAYHDVVRPQMLRYQKRNSSNQWTHKHQLLAKYYQGCSKKLKLDRKLRYRDKVWQDYALKYLYHQLCSNPQKYLKAALNNFLNALKQNRRFALLWGEVIFEVGKDLENQIIKQWGERLTLGLKAYEE</sequence>
<protein>
    <recommendedName>
        <fullName evidence="3">ATP-binding protein</fullName>
    </recommendedName>
</protein>
<evidence type="ECO:0000313" key="2">
    <source>
        <dbReference type="Proteomes" id="UP000615026"/>
    </source>
</evidence>
<dbReference type="Gene3D" id="3.40.50.300">
    <property type="entry name" value="P-loop containing nucleotide triphosphate hydrolases"/>
    <property type="match status" value="1"/>
</dbReference>
<name>A0A928ZUZ9_LEPEC</name>
<reference evidence="1" key="1">
    <citation type="submission" date="2020-10" db="EMBL/GenBank/DDBJ databases">
        <authorList>
            <person name="Castelo-Branco R."/>
            <person name="Eusebio N."/>
            <person name="Adriana R."/>
            <person name="Vieira A."/>
            <person name="Brugerolle De Fraissinette N."/>
            <person name="Rezende De Castro R."/>
            <person name="Schneider M.P."/>
            <person name="Vasconcelos V."/>
            <person name="Leao P.N."/>
        </authorList>
    </citation>
    <scope>NUCLEOTIDE SEQUENCE</scope>
    <source>
        <strain evidence="1">LEGE 11479</strain>
    </source>
</reference>
<evidence type="ECO:0008006" key="3">
    <source>
        <dbReference type="Google" id="ProtNLM"/>
    </source>
</evidence>
<organism evidence="1 2">
    <name type="scientific">Leptolyngbya cf. ectocarpi LEGE 11479</name>
    <dbReference type="NCBI Taxonomy" id="1828722"/>
    <lineage>
        <taxon>Bacteria</taxon>
        <taxon>Bacillati</taxon>
        <taxon>Cyanobacteriota</taxon>
        <taxon>Cyanophyceae</taxon>
        <taxon>Leptolyngbyales</taxon>
        <taxon>Leptolyngbyaceae</taxon>
        <taxon>Leptolyngbya group</taxon>
        <taxon>Leptolyngbya</taxon>
    </lineage>
</organism>
<proteinExistence type="predicted"/>
<gene>
    <name evidence="1" type="ORF">IQ260_14930</name>
</gene>